<dbReference type="CDD" id="cd07085">
    <property type="entry name" value="ALDH_F6_MMSDH"/>
    <property type="match status" value="1"/>
</dbReference>
<keyword evidence="4" id="KW-0520">NAD</keyword>
<comment type="similarity">
    <text evidence="1">Belongs to the aldehyde dehydrogenase family.</text>
</comment>
<sequence>MFSSSSLSSLKKMTLLFPRAASGSPLKAVQNTVMRYKSIALSSTTTSFPTDHTGKNDEPYLTPSFLDGQFIKSESQQWFDIHDPTTNHVVSKVPQSTPEELDAAIASANAAFQTWRETSVIKRQGIAFKFVQLLKENMDRLASVIVLEQGKTFVDAQGDVTRGLQVAEAACNITNDLKGETLEVSTDMETKMIREPLGVVASICPFNFPAMVPLWSLPLILVTGNTAVLKPSERVPGAAMIICELAAKAGVPAGVLNVVHGKHDTVNKILEDPRIKAVTFVGGDKAGKYIYEKGTSLGKRVQANLGAKNHLVVLPDAHKQQFINAINGAAFGAAGQRCMAISVLVTVGKTREWVEDIVKDAQKLVTGSGFDKKSDLGPLINPESVTRAEEIIAHSVKEGAKVELDGRGFKPEDARFANGNFLAPTILTGVKPGMRAYDEEIFAPVLSVINVDTIDEAIELINANRYGNGVSLFTASGGSAQYFTKRIDCGQVGINVPIPVPLPMFSFTGSRGSFLGDLNFYGKSGITFLTKPKTITAAWKSNLIDEELLKPSTAFPIHH</sequence>
<dbReference type="EMBL" id="JAGSYN010000214">
    <property type="protein sequence ID" value="KAG7661722.1"/>
    <property type="molecule type" value="Genomic_DNA"/>
</dbReference>
<gene>
    <name evidence="6" type="ORF">J8A68_004780</name>
</gene>
<dbReference type="GO" id="GO:0006210">
    <property type="term" value="P:thymine catabolic process"/>
    <property type="evidence" value="ECO:0007669"/>
    <property type="project" value="TreeGrafter"/>
</dbReference>
<evidence type="ECO:0000313" key="6">
    <source>
        <dbReference type="EMBL" id="KAG7661722.1"/>
    </source>
</evidence>
<reference evidence="6 7" key="1">
    <citation type="journal article" date="2021" name="DNA Res.">
        <title>Genome analysis of Candida subhashii reveals its hybrid nature and dual mitochondrial genome conformations.</title>
        <authorList>
            <person name="Mixao V."/>
            <person name="Hegedusova E."/>
            <person name="Saus E."/>
            <person name="Pryszcz L.P."/>
            <person name="Cillingova A."/>
            <person name="Nosek J."/>
            <person name="Gabaldon T."/>
        </authorList>
    </citation>
    <scope>NUCLEOTIDE SEQUENCE [LARGE SCALE GENOMIC DNA]</scope>
    <source>
        <strain evidence="6 7">CBS 10753</strain>
    </source>
</reference>
<keyword evidence="3" id="KW-0560">Oxidoreductase</keyword>
<evidence type="ECO:0000256" key="2">
    <source>
        <dbReference type="ARBA" id="ARBA00013048"/>
    </source>
</evidence>
<comment type="caution">
    <text evidence="6">The sequence shown here is derived from an EMBL/GenBank/DDBJ whole genome shotgun (WGS) entry which is preliminary data.</text>
</comment>
<dbReference type="InterPro" id="IPR015590">
    <property type="entry name" value="Aldehyde_DH_dom"/>
</dbReference>
<evidence type="ECO:0000259" key="5">
    <source>
        <dbReference type="Pfam" id="PF00171"/>
    </source>
</evidence>
<dbReference type="RefSeq" id="XP_049261955.1">
    <property type="nucleotide sequence ID" value="XM_049408775.1"/>
</dbReference>
<feature type="domain" description="Aldehyde dehydrogenase" evidence="5">
    <location>
        <begin position="70"/>
        <end position="535"/>
    </location>
</feature>
<accession>A0A8J5QEZ4</accession>
<keyword evidence="7" id="KW-1185">Reference proteome</keyword>
<evidence type="ECO:0000313" key="7">
    <source>
        <dbReference type="Proteomes" id="UP000694255"/>
    </source>
</evidence>
<dbReference type="AlphaFoldDB" id="A0A8J5QEZ4"/>
<dbReference type="GeneID" id="73471580"/>
<dbReference type="NCBIfam" id="TIGR01722">
    <property type="entry name" value="MMSDH"/>
    <property type="match status" value="1"/>
</dbReference>
<dbReference type="Proteomes" id="UP000694255">
    <property type="component" value="Unassembled WGS sequence"/>
</dbReference>
<dbReference type="GO" id="GO:0005739">
    <property type="term" value="C:mitochondrion"/>
    <property type="evidence" value="ECO:0007669"/>
    <property type="project" value="TreeGrafter"/>
</dbReference>
<dbReference type="Pfam" id="PF00171">
    <property type="entry name" value="Aldedh"/>
    <property type="match status" value="1"/>
</dbReference>
<dbReference type="GO" id="GO:0006574">
    <property type="term" value="P:L-valine catabolic process"/>
    <property type="evidence" value="ECO:0007669"/>
    <property type="project" value="TreeGrafter"/>
</dbReference>
<dbReference type="PROSITE" id="PS00070">
    <property type="entry name" value="ALDEHYDE_DEHYDR_CYS"/>
    <property type="match status" value="1"/>
</dbReference>
<protein>
    <recommendedName>
        <fullName evidence="2">methylmalonate-semialdehyde dehydrogenase (CoA acylating)</fullName>
        <ecNumber evidence="2">1.2.1.27</ecNumber>
    </recommendedName>
</protein>
<name>A0A8J5QEZ4_9ASCO</name>
<dbReference type="FunFam" id="3.40.309.10:FF:000002">
    <property type="entry name" value="Methylmalonate-semialdehyde dehydrogenase (Acylating)"/>
    <property type="match status" value="1"/>
</dbReference>
<dbReference type="InterPro" id="IPR010061">
    <property type="entry name" value="MeMal-semiAld_DH"/>
</dbReference>
<dbReference type="InterPro" id="IPR016160">
    <property type="entry name" value="Ald_DH_CS_CYS"/>
</dbReference>
<dbReference type="FunFam" id="3.40.605.10:FF:000003">
    <property type="entry name" value="Methylmalonate-semialdehyde dehydrogenase [acylating]"/>
    <property type="match status" value="1"/>
</dbReference>
<dbReference type="OrthoDB" id="310895at2759"/>
<proteinExistence type="inferred from homology"/>
<evidence type="ECO:0000256" key="3">
    <source>
        <dbReference type="ARBA" id="ARBA00023002"/>
    </source>
</evidence>
<dbReference type="EC" id="1.2.1.27" evidence="2"/>
<dbReference type="PANTHER" id="PTHR43866:SF3">
    <property type="entry name" value="METHYLMALONATE-SEMIALDEHYDE DEHYDROGENASE [ACYLATING], MITOCHONDRIAL"/>
    <property type="match status" value="1"/>
</dbReference>
<evidence type="ECO:0000256" key="1">
    <source>
        <dbReference type="ARBA" id="ARBA00009986"/>
    </source>
</evidence>
<organism evidence="6 7">
    <name type="scientific">[Candida] subhashii</name>
    <dbReference type="NCBI Taxonomy" id="561895"/>
    <lineage>
        <taxon>Eukaryota</taxon>
        <taxon>Fungi</taxon>
        <taxon>Dikarya</taxon>
        <taxon>Ascomycota</taxon>
        <taxon>Saccharomycotina</taxon>
        <taxon>Pichiomycetes</taxon>
        <taxon>Debaryomycetaceae</taxon>
        <taxon>Spathaspora</taxon>
    </lineage>
</organism>
<evidence type="ECO:0000256" key="4">
    <source>
        <dbReference type="ARBA" id="ARBA00023027"/>
    </source>
</evidence>
<dbReference type="GO" id="GO:0004491">
    <property type="term" value="F:methylmalonate-semialdehyde dehydrogenase (acylating, NAD) activity"/>
    <property type="evidence" value="ECO:0007669"/>
    <property type="project" value="UniProtKB-EC"/>
</dbReference>
<dbReference type="PANTHER" id="PTHR43866">
    <property type="entry name" value="MALONATE-SEMIALDEHYDE DEHYDROGENASE"/>
    <property type="match status" value="1"/>
</dbReference>